<evidence type="ECO:0000313" key="1">
    <source>
        <dbReference type="EMBL" id="VDP93240.1"/>
    </source>
</evidence>
<evidence type="ECO:0000313" key="2">
    <source>
        <dbReference type="Proteomes" id="UP000272942"/>
    </source>
</evidence>
<dbReference type="Proteomes" id="UP000272942">
    <property type="component" value="Unassembled WGS sequence"/>
</dbReference>
<organism evidence="3">
    <name type="scientific">Echinostoma caproni</name>
    <dbReference type="NCBI Taxonomy" id="27848"/>
    <lineage>
        <taxon>Eukaryota</taxon>
        <taxon>Metazoa</taxon>
        <taxon>Spiralia</taxon>
        <taxon>Lophotrochozoa</taxon>
        <taxon>Platyhelminthes</taxon>
        <taxon>Trematoda</taxon>
        <taxon>Digenea</taxon>
        <taxon>Plagiorchiida</taxon>
        <taxon>Echinostomata</taxon>
        <taxon>Echinostomatoidea</taxon>
        <taxon>Echinostomatidae</taxon>
        <taxon>Echinostoma</taxon>
    </lineage>
</organism>
<name>A0A183B9T3_9TREM</name>
<gene>
    <name evidence="1" type="ORF">ECPE_LOCUS15968</name>
</gene>
<reference evidence="3" key="1">
    <citation type="submission" date="2016-06" db="UniProtKB">
        <authorList>
            <consortium name="WormBaseParasite"/>
        </authorList>
    </citation>
    <scope>IDENTIFICATION</scope>
</reference>
<sequence length="74" mass="9101">MGGYQPSARPPRYLDWDSDSDDMCNERDKYEKERYPARYPWLKCCPEDDTFDQPRMKHKIKRSERGYKKDYNDK</sequence>
<dbReference type="WBParaSite" id="ECPE_0001600801-mRNA-1">
    <property type="protein sequence ID" value="ECPE_0001600801-mRNA-1"/>
    <property type="gene ID" value="ECPE_0001600801"/>
</dbReference>
<evidence type="ECO:0000313" key="3">
    <source>
        <dbReference type="WBParaSite" id="ECPE_0001600801-mRNA-1"/>
    </source>
</evidence>
<reference evidence="1 2" key="2">
    <citation type="submission" date="2018-11" db="EMBL/GenBank/DDBJ databases">
        <authorList>
            <consortium name="Pathogen Informatics"/>
        </authorList>
    </citation>
    <scope>NUCLEOTIDE SEQUENCE [LARGE SCALE GENOMIC DNA]</scope>
    <source>
        <strain evidence="1 2">Egypt</strain>
    </source>
</reference>
<dbReference type="EMBL" id="UZAN01062484">
    <property type="protein sequence ID" value="VDP93240.1"/>
    <property type="molecule type" value="Genomic_DNA"/>
</dbReference>
<accession>A0A183B9T3</accession>
<proteinExistence type="predicted"/>
<protein>
    <submittedName>
        <fullName evidence="1 3">Uncharacterized protein</fullName>
    </submittedName>
</protein>
<keyword evidence="2" id="KW-1185">Reference proteome</keyword>
<dbReference type="AlphaFoldDB" id="A0A183B9T3"/>